<evidence type="ECO:0000313" key="2">
    <source>
        <dbReference type="EMBL" id="WLV83793.1"/>
    </source>
</evidence>
<name>A0ABD7Z9Y3_LACZE</name>
<organism evidence="2 3">
    <name type="scientific">Lacticaseibacillus zeae subsp. silagei</name>
    <dbReference type="NCBI Taxonomy" id="3068307"/>
    <lineage>
        <taxon>Bacteria</taxon>
        <taxon>Bacillati</taxon>
        <taxon>Bacillota</taxon>
        <taxon>Bacilli</taxon>
        <taxon>Lactobacillales</taxon>
        <taxon>Lactobacillaceae</taxon>
        <taxon>Lacticaseibacillus</taxon>
    </lineage>
</organism>
<dbReference type="SUPFAM" id="SSF51445">
    <property type="entry name" value="(Trans)glycosidases"/>
    <property type="match status" value="1"/>
</dbReference>
<dbReference type="CDD" id="cd06418">
    <property type="entry name" value="GH25_BacA-like"/>
    <property type="match status" value="1"/>
</dbReference>
<dbReference type="GeneID" id="93267910"/>
<dbReference type="Gene3D" id="3.20.20.80">
    <property type="entry name" value="Glycosidases"/>
    <property type="match status" value="1"/>
</dbReference>
<keyword evidence="3" id="KW-1185">Reference proteome</keyword>
<proteinExistence type="predicted"/>
<feature type="domain" description="Rv2525c-like glycoside hydrolase-like" evidence="1">
    <location>
        <begin position="304"/>
        <end position="471"/>
    </location>
</feature>
<dbReference type="InterPro" id="IPR036365">
    <property type="entry name" value="PGBD-like_sf"/>
</dbReference>
<evidence type="ECO:0000259" key="1">
    <source>
        <dbReference type="Pfam" id="PF08924"/>
    </source>
</evidence>
<dbReference type="SUPFAM" id="SSF47090">
    <property type="entry name" value="PGBD-like"/>
    <property type="match status" value="1"/>
</dbReference>
<protein>
    <submittedName>
        <fullName evidence="2">DUF1906 domain-containing protein</fullName>
    </submittedName>
</protein>
<dbReference type="Pfam" id="PF08924">
    <property type="entry name" value="Rv2525c_GlyHyd-like"/>
    <property type="match status" value="1"/>
</dbReference>
<reference evidence="2 3" key="1">
    <citation type="submission" date="2023-08" db="EMBL/GenBank/DDBJ databases">
        <authorList>
            <person name="Buchebner-Jance M."/>
        </authorList>
    </citation>
    <scope>NUCLEOTIDE SEQUENCE [LARGE SCALE GENOMIC DNA]</scope>
    <source>
        <strain evidence="2 3">NCIMB 15475</strain>
    </source>
</reference>
<dbReference type="EMBL" id="CP132485">
    <property type="protein sequence ID" value="WLV83793.1"/>
    <property type="molecule type" value="Genomic_DNA"/>
</dbReference>
<sequence>MADQAVLEVQNWLNATYGNVSGFEKVNPDGHTGWPTIYALREALQHELGITDIGEGFGPATRSALASVVGNLKPGYTGNIAQLIQGAFWCKGIDPGSNLNQEFSTATQQAFKTLQTDAGLNADGIVTVNLMAALFDMSAFVLVAGGDKNVRQLQQWLNADYSQYIGIMPCDGIYQRDTNVGLIYALQRALGISADVANGNFGDATNAALKAVSLSVGATGLLVKIVKYGLYLNSMYDGDFGENFGSDVATSIIKFRKFMKYPNEDSGVADYTVIKGLVTSNGDTGRDSIALDTATQLTASDVQHFRDYGFSIVGRYLTGTVGADFKPKNLTSTEVRTILDGGLKFFPIYEDGGYVESYFTAAQGQKDGQTAISAALSLGLPADTVIYFAVDVDFQEGDIDGTVIPYINAVQNVLNRSIYKAGIYGTRNVCLHAEKTGIDYSFVANMSYGWSGNLGFKMPDNWAFDQFVEYPIYGIDIDQDASSGRDQGVSAVTEATPATQKAYVANRLLSIFPDYHNLFGTINWTVSSPTQHITTPLADYYVTLEDKWSATVVDNKTGVLTIQDAKIINESTDILEQFESAMSSYNVGDLAGTFNKLAPMIGNGAIKAGLAIRDGMVGFKVAIESSVENTSTSSSVENQFTLTLETYIHQNFIPQNDYVPVYQPISEPDPTFVVTLEKVGEVTVLGILVAGAVLATAVTAGSAAPAVTALFSLLAIQLFGKD</sequence>
<dbReference type="RefSeq" id="WP_070650885.1">
    <property type="nucleotide sequence ID" value="NZ_CP132484.1"/>
</dbReference>
<dbReference type="InterPro" id="IPR036366">
    <property type="entry name" value="PGBDSf"/>
</dbReference>
<dbReference type="InterPro" id="IPR017853">
    <property type="entry name" value="GH"/>
</dbReference>
<evidence type="ECO:0000313" key="3">
    <source>
        <dbReference type="Proteomes" id="UP001229832"/>
    </source>
</evidence>
<dbReference type="InterPro" id="IPR015020">
    <property type="entry name" value="Rv2525c-like_Glyco_Hydro-like"/>
</dbReference>
<dbReference type="Gene3D" id="1.10.101.10">
    <property type="entry name" value="PGBD-like superfamily/PGBD"/>
    <property type="match status" value="2"/>
</dbReference>
<dbReference type="Proteomes" id="UP001229832">
    <property type="component" value="Chromosome"/>
</dbReference>
<accession>A0ABD7Z9Y3</accession>
<gene>
    <name evidence="2" type="ORF">LACZS2_000183</name>
</gene>
<dbReference type="AlphaFoldDB" id="A0ABD7Z9Y3"/>